<keyword evidence="5 7" id="KW-0067">ATP-binding</keyword>
<dbReference type="InterPro" id="IPR017441">
    <property type="entry name" value="Protein_kinase_ATP_BS"/>
</dbReference>
<keyword evidence="1" id="KW-0723">Serine/threonine-protein kinase</keyword>
<dbReference type="GO" id="GO:0004674">
    <property type="term" value="F:protein serine/threonine kinase activity"/>
    <property type="evidence" value="ECO:0007669"/>
    <property type="project" value="UniProtKB-KW"/>
</dbReference>
<dbReference type="FunFam" id="1.10.510.10:FF:000571">
    <property type="entry name" value="Maternal embryonic leucine zipper kinase"/>
    <property type="match status" value="1"/>
</dbReference>
<dbReference type="InterPro" id="IPR000719">
    <property type="entry name" value="Prot_kinase_dom"/>
</dbReference>
<feature type="compositionally biased region" description="Basic and acidic residues" evidence="10">
    <location>
        <begin position="437"/>
        <end position="447"/>
    </location>
</feature>
<organism evidence="12 13">
    <name type="scientific">Tortispora caseinolytica NRRL Y-17796</name>
    <dbReference type="NCBI Taxonomy" id="767744"/>
    <lineage>
        <taxon>Eukaryota</taxon>
        <taxon>Fungi</taxon>
        <taxon>Dikarya</taxon>
        <taxon>Ascomycota</taxon>
        <taxon>Saccharomycotina</taxon>
        <taxon>Trigonopsidomycetes</taxon>
        <taxon>Trigonopsidales</taxon>
        <taxon>Trigonopsidaceae</taxon>
        <taxon>Tortispora</taxon>
    </lineage>
</organism>
<dbReference type="GO" id="GO:0005524">
    <property type="term" value="F:ATP binding"/>
    <property type="evidence" value="ECO:0007669"/>
    <property type="project" value="UniProtKB-UniRule"/>
</dbReference>
<dbReference type="SUPFAM" id="SSF56112">
    <property type="entry name" value="Protein kinase-like (PK-like)"/>
    <property type="match status" value="1"/>
</dbReference>
<dbReference type="EMBL" id="KV453841">
    <property type="protein sequence ID" value="ODV92811.1"/>
    <property type="molecule type" value="Genomic_DNA"/>
</dbReference>
<name>A0A1E4TM37_9ASCO</name>
<feature type="binding site" evidence="7">
    <location>
        <position position="170"/>
    </location>
    <ligand>
        <name>ATP</name>
        <dbReference type="ChEBI" id="CHEBI:30616"/>
    </ligand>
</feature>
<keyword evidence="2" id="KW-0808">Transferase</keyword>
<dbReference type="OrthoDB" id="942095at2759"/>
<feature type="compositionally biased region" description="Polar residues" evidence="10">
    <location>
        <begin position="505"/>
        <end position="520"/>
    </location>
</feature>
<keyword evidence="3 7" id="KW-0547">Nucleotide-binding</keyword>
<evidence type="ECO:0000256" key="1">
    <source>
        <dbReference type="ARBA" id="ARBA00022527"/>
    </source>
</evidence>
<feature type="compositionally biased region" description="Low complexity" evidence="10">
    <location>
        <begin position="369"/>
        <end position="378"/>
    </location>
</feature>
<protein>
    <recommendedName>
        <fullName evidence="11">Protein kinase domain-containing protein</fullName>
    </recommendedName>
</protein>
<dbReference type="AlphaFoldDB" id="A0A1E4TM37"/>
<dbReference type="Pfam" id="PF00069">
    <property type="entry name" value="Pkinase"/>
    <property type="match status" value="1"/>
</dbReference>
<evidence type="ECO:0000256" key="6">
    <source>
        <dbReference type="PIRSR" id="PIRSR630616-1"/>
    </source>
</evidence>
<keyword evidence="4" id="KW-0418">Kinase</keyword>
<feature type="cross-link" description="Glycyl lysine isopeptide (Lys-Gly) (interchain with G-Cter in SUMO2)" evidence="8">
    <location>
        <position position="154"/>
    </location>
</feature>
<evidence type="ECO:0000313" key="12">
    <source>
        <dbReference type="EMBL" id="ODV92811.1"/>
    </source>
</evidence>
<feature type="active site" description="Proton acceptor" evidence="6">
    <location>
        <position position="152"/>
    </location>
</feature>
<feature type="compositionally biased region" description="Polar residues" evidence="10">
    <location>
        <begin position="398"/>
        <end position="418"/>
    </location>
</feature>
<feature type="region of interest" description="Disordered" evidence="10">
    <location>
        <begin position="472"/>
        <end position="551"/>
    </location>
</feature>
<gene>
    <name evidence="12" type="ORF">CANCADRAFT_30849</name>
</gene>
<evidence type="ECO:0000256" key="4">
    <source>
        <dbReference type="ARBA" id="ARBA00022777"/>
    </source>
</evidence>
<accession>A0A1E4TM37</accession>
<feature type="binding site" evidence="7 9">
    <location>
        <position position="65"/>
    </location>
    <ligand>
        <name>ATP</name>
        <dbReference type="ChEBI" id="CHEBI:30616"/>
    </ligand>
</feature>
<evidence type="ECO:0000256" key="9">
    <source>
        <dbReference type="PROSITE-ProRule" id="PRU10141"/>
    </source>
</evidence>
<evidence type="ECO:0000256" key="8">
    <source>
        <dbReference type="PIRSR" id="PIRSR630616-3"/>
    </source>
</evidence>
<dbReference type="PANTHER" id="PTHR24350">
    <property type="entry name" value="SERINE/THREONINE-PROTEIN KINASE IAL-RELATED"/>
    <property type="match status" value="1"/>
</dbReference>
<evidence type="ECO:0000256" key="7">
    <source>
        <dbReference type="PIRSR" id="PIRSR630616-2"/>
    </source>
</evidence>
<evidence type="ECO:0000256" key="5">
    <source>
        <dbReference type="ARBA" id="ARBA00022840"/>
    </source>
</evidence>
<evidence type="ECO:0000259" key="11">
    <source>
        <dbReference type="PROSITE" id="PS50011"/>
    </source>
</evidence>
<reference evidence="13" key="1">
    <citation type="submission" date="2016-02" db="EMBL/GenBank/DDBJ databases">
        <title>Comparative genomics of biotechnologically important yeasts.</title>
        <authorList>
            <consortium name="DOE Joint Genome Institute"/>
            <person name="Riley R."/>
            <person name="Haridas S."/>
            <person name="Wolfe K.H."/>
            <person name="Lopes M.R."/>
            <person name="Hittinger C.T."/>
            <person name="Goker M."/>
            <person name="Salamov A."/>
            <person name="Wisecaver J."/>
            <person name="Long T.M."/>
            <person name="Aerts A.L."/>
            <person name="Barry K."/>
            <person name="Choi C."/>
            <person name="Clum A."/>
            <person name="Coughlan A.Y."/>
            <person name="Deshpande S."/>
            <person name="Douglass A.P."/>
            <person name="Hanson S.J."/>
            <person name="Klenk H.-P."/>
            <person name="Labutti K."/>
            <person name="Lapidus A."/>
            <person name="Lindquist E."/>
            <person name="Lipzen A."/>
            <person name="Meier-Kolthoff J.P."/>
            <person name="Ohm R.A."/>
            <person name="Otillar R.P."/>
            <person name="Pangilinan J."/>
            <person name="Peng Y."/>
            <person name="Rokas A."/>
            <person name="Rosa C.A."/>
            <person name="Scheuner C."/>
            <person name="Sibirny A.A."/>
            <person name="Slot J.C."/>
            <person name="Stielow J.B."/>
            <person name="Sun H."/>
            <person name="Kurtzman C.P."/>
            <person name="Blackwell M."/>
            <person name="Jeffries T.W."/>
            <person name="Grigoriev I.V."/>
        </authorList>
    </citation>
    <scope>NUCLEOTIDE SEQUENCE [LARGE SCALE GENOMIC DNA]</scope>
    <source>
        <strain evidence="13">NRRL Y-17796</strain>
    </source>
</reference>
<proteinExistence type="predicted"/>
<feature type="region of interest" description="Disordered" evidence="10">
    <location>
        <begin position="641"/>
        <end position="672"/>
    </location>
</feature>
<sequence length="803" mass="89492">MSRLSATQNAKAKLALEYDELIAQFSDRSTKRVGNYVLDEIIGEGSFGKVYLASHAMIGSQVVLKAAPRSSMMVIREILHLRKLFHPNITALYEAVLTDDQIYLVLEYCSGRELFLHLWNSGRFSFKRTQKIFSQIAGAVAYLHSRDCVHRDIKLENILLDEKGNAKLCDFGFTRQVEARMLLETRCGTVSYLAPEMLKQGVKYNGKAVDIWALGVILYALVTGQLPFDENEEDETRRRILNNEPDYPDYIPPDVLSLIKQLLDKDPTKRPSGSAILNHPFISDQTELMKKFVRDPDPRPFETKLERDLLKKLKYSHIDTDALVESVMNRRCDTLYGYWTLSLNKEYKHKAKQKKKKRTIAIRYSGNLMRRSMSGSSRRSSDVKSPDSARASEILPLTATSSLNGTAAGSGTESNAKNQYKPAETTTDDARVSFNEQVHRGDYDREAAPSIAESSKRSKVLVALRKLLTRNRPYPEGSINSESSSEDKASKSSKGGAKNGDSDYNAPTMQKENTKSSISARTDKHKPMNGRKLSQNLTYDSDSDAPNGIDSHRVSQASLESSLDRVGLLRRGLSNGSVSSSKSSLFKEFCQSGGFDPRVSTSSDVSDTESSVYGTYTNERIGRCRDSEPCTAWRQATLARGSSKKSHASAQILRNKNWRVPSSNRSSSPLSARMRKAFAGTQKTFRRDIPTSNGDWVPVRRPAATQGAHAEMICEESEGEPSRNNSSIAIANMLKPVVDDTVLSAKSANDKGSLQVKHEFHVYSDEESVGNEEDEEDQEEELYNTKPTLTANSSSEYVKTTSG</sequence>
<dbReference type="PROSITE" id="PS50011">
    <property type="entry name" value="PROTEIN_KINASE_DOM"/>
    <property type="match status" value="1"/>
</dbReference>
<dbReference type="Gene3D" id="1.10.510.10">
    <property type="entry name" value="Transferase(Phosphotransferase) domain 1"/>
    <property type="match status" value="1"/>
</dbReference>
<evidence type="ECO:0000313" key="13">
    <source>
        <dbReference type="Proteomes" id="UP000095023"/>
    </source>
</evidence>
<dbReference type="PROSITE" id="PS00108">
    <property type="entry name" value="PROTEIN_KINASE_ST"/>
    <property type="match status" value="1"/>
</dbReference>
<dbReference type="SMART" id="SM00220">
    <property type="entry name" value="S_TKc"/>
    <property type="match status" value="1"/>
</dbReference>
<dbReference type="InterPro" id="IPR008271">
    <property type="entry name" value="Ser/Thr_kinase_AS"/>
</dbReference>
<feature type="region of interest" description="Disordered" evidence="10">
    <location>
        <begin position="350"/>
        <end position="457"/>
    </location>
</feature>
<dbReference type="InterPro" id="IPR030616">
    <property type="entry name" value="Aur-like"/>
</dbReference>
<evidence type="ECO:0000256" key="2">
    <source>
        <dbReference type="ARBA" id="ARBA00022679"/>
    </source>
</evidence>
<evidence type="ECO:0000256" key="3">
    <source>
        <dbReference type="ARBA" id="ARBA00022741"/>
    </source>
</evidence>
<feature type="binding site" evidence="7">
    <location>
        <begin position="156"/>
        <end position="157"/>
    </location>
    <ligand>
        <name>ATP</name>
        <dbReference type="ChEBI" id="CHEBI:30616"/>
    </ligand>
</feature>
<evidence type="ECO:0000256" key="10">
    <source>
        <dbReference type="SAM" id="MobiDB-lite"/>
    </source>
</evidence>
<keyword evidence="13" id="KW-1185">Reference proteome</keyword>
<dbReference type="Proteomes" id="UP000095023">
    <property type="component" value="Unassembled WGS sequence"/>
</dbReference>
<feature type="compositionally biased region" description="Low complexity" evidence="10">
    <location>
        <begin position="662"/>
        <end position="671"/>
    </location>
</feature>
<dbReference type="PROSITE" id="PS00107">
    <property type="entry name" value="PROTEIN_KINASE_ATP"/>
    <property type="match status" value="1"/>
</dbReference>
<feature type="compositionally biased region" description="Basic residues" evidence="10">
    <location>
        <begin position="350"/>
        <end position="360"/>
    </location>
</feature>
<dbReference type="InterPro" id="IPR011009">
    <property type="entry name" value="Kinase-like_dom_sf"/>
</dbReference>
<feature type="compositionally biased region" description="Polar residues" evidence="10">
    <location>
        <begin position="785"/>
        <end position="803"/>
    </location>
</feature>
<feature type="domain" description="Protein kinase" evidence="11">
    <location>
        <begin position="36"/>
        <end position="282"/>
    </location>
</feature>
<dbReference type="CDD" id="cd14003">
    <property type="entry name" value="STKc_AMPK-like"/>
    <property type="match status" value="1"/>
</dbReference>
<feature type="region of interest" description="Disordered" evidence="10">
    <location>
        <begin position="762"/>
        <end position="803"/>
    </location>
</feature>
<feature type="compositionally biased region" description="Acidic residues" evidence="10">
    <location>
        <begin position="765"/>
        <end position="782"/>
    </location>
</feature>